<dbReference type="Pfam" id="PF00931">
    <property type="entry name" value="NB-ARC"/>
    <property type="match status" value="1"/>
</dbReference>
<dbReference type="SUPFAM" id="SSF52540">
    <property type="entry name" value="P-loop containing nucleoside triphosphate hydrolases"/>
    <property type="match status" value="1"/>
</dbReference>
<accession>A0A433D1U4</accession>
<reference evidence="2 3" key="1">
    <citation type="journal article" date="2018" name="New Phytol.">
        <title>Phylogenomics of Endogonaceae and evolution of mycorrhizas within Mucoromycota.</title>
        <authorList>
            <person name="Chang Y."/>
            <person name="Desiro A."/>
            <person name="Na H."/>
            <person name="Sandor L."/>
            <person name="Lipzen A."/>
            <person name="Clum A."/>
            <person name="Barry K."/>
            <person name="Grigoriev I.V."/>
            <person name="Martin F.M."/>
            <person name="Stajich J.E."/>
            <person name="Smith M.E."/>
            <person name="Bonito G."/>
            <person name="Spatafora J.W."/>
        </authorList>
    </citation>
    <scope>NUCLEOTIDE SEQUENCE [LARGE SCALE GENOMIC DNA]</scope>
    <source>
        <strain evidence="2 3">GMNB39</strain>
    </source>
</reference>
<keyword evidence="2" id="KW-0378">Hydrolase</keyword>
<evidence type="ECO:0000313" key="2">
    <source>
        <dbReference type="EMBL" id="RUP44805.1"/>
    </source>
</evidence>
<dbReference type="AlphaFoldDB" id="A0A433D1U4"/>
<name>A0A433D1U4_9FUNG</name>
<sequence>MTVPTFTYVERKDIEEILETLLNDNPNHCKDTVIAVLTGIAGTGKTRIAKRFFDEYTYLFWVSGSRSDAKTYLTTELKKPDDDGDFSIRDSLEKLEDWILVIDDLTDESIKEYIPETNGHVIITSRVRLDWGITVDVGEMNTDEALELLLGTEPITENAKQIVEELGHIPLAIARARQLNLPADCLLEYVQSHPNEFDNLAIWNSAFNKIYNENTIAIQILCGLSYTPTDKIN</sequence>
<protein>
    <submittedName>
        <fullName evidence="2">P-loop containing nucleoside triphosphate hydrolase protein</fullName>
    </submittedName>
</protein>
<dbReference type="Gene3D" id="3.40.50.300">
    <property type="entry name" value="P-loop containing nucleotide triphosphate hydrolases"/>
    <property type="match status" value="1"/>
</dbReference>
<dbReference type="EMBL" id="RBNI01008306">
    <property type="protein sequence ID" value="RUP44805.1"/>
    <property type="molecule type" value="Genomic_DNA"/>
</dbReference>
<feature type="non-terminal residue" evidence="2">
    <location>
        <position position="233"/>
    </location>
</feature>
<dbReference type="PANTHER" id="PTHR35205:SF1">
    <property type="entry name" value="ZU5 DOMAIN-CONTAINING PROTEIN"/>
    <property type="match status" value="1"/>
</dbReference>
<feature type="domain" description="NB-ARC" evidence="1">
    <location>
        <begin position="12"/>
        <end position="127"/>
    </location>
</feature>
<dbReference type="Proteomes" id="UP000268093">
    <property type="component" value="Unassembled WGS sequence"/>
</dbReference>
<organism evidence="2 3">
    <name type="scientific">Jimgerdemannia flammicorona</name>
    <dbReference type="NCBI Taxonomy" id="994334"/>
    <lineage>
        <taxon>Eukaryota</taxon>
        <taxon>Fungi</taxon>
        <taxon>Fungi incertae sedis</taxon>
        <taxon>Mucoromycota</taxon>
        <taxon>Mucoromycotina</taxon>
        <taxon>Endogonomycetes</taxon>
        <taxon>Endogonales</taxon>
        <taxon>Endogonaceae</taxon>
        <taxon>Jimgerdemannia</taxon>
    </lineage>
</organism>
<keyword evidence="3" id="KW-1185">Reference proteome</keyword>
<dbReference type="InterPro" id="IPR002182">
    <property type="entry name" value="NB-ARC"/>
</dbReference>
<dbReference type="PANTHER" id="PTHR35205">
    <property type="entry name" value="NB-ARC AND TPR DOMAIN PROTEIN"/>
    <property type="match status" value="1"/>
</dbReference>
<gene>
    <name evidence="2" type="ORF">BC936DRAFT_148989</name>
</gene>
<evidence type="ECO:0000259" key="1">
    <source>
        <dbReference type="Pfam" id="PF00931"/>
    </source>
</evidence>
<comment type="caution">
    <text evidence="2">The sequence shown here is derived from an EMBL/GenBank/DDBJ whole genome shotgun (WGS) entry which is preliminary data.</text>
</comment>
<dbReference type="OrthoDB" id="2941463at2759"/>
<proteinExistence type="predicted"/>
<dbReference type="GO" id="GO:0016787">
    <property type="term" value="F:hydrolase activity"/>
    <property type="evidence" value="ECO:0007669"/>
    <property type="project" value="UniProtKB-KW"/>
</dbReference>
<dbReference type="InterPro" id="IPR027417">
    <property type="entry name" value="P-loop_NTPase"/>
</dbReference>
<evidence type="ECO:0000313" key="3">
    <source>
        <dbReference type="Proteomes" id="UP000268093"/>
    </source>
</evidence>